<protein>
    <submittedName>
        <fullName evidence="2">Uncharacterized protein</fullName>
    </submittedName>
</protein>
<evidence type="ECO:0000256" key="1">
    <source>
        <dbReference type="SAM" id="Phobius"/>
    </source>
</evidence>
<reference evidence="2 3" key="1">
    <citation type="submission" date="2021-03" db="EMBL/GenBank/DDBJ databases">
        <title>Whole genome sequence of Jiella sp. MQZ13P-4.</title>
        <authorList>
            <person name="Tuo L."/>
        </authorList>
    </citation>
    <scope>NUCLEOTIDE SEQUENCE [LARGE SCALE GENOMIC DNA]</scope>
    <source>
        <strain evidence="2 3">MQZ13P-4</strain>
    </source>
</reference>
<proteinExistence type="predicted"/>
<keyword evidence="1" id="KW-0812">Transmembrane</keyword>
<dbReference type="EMBL" id="JAFMPY010000003">
    <property type="protein sequence ID" value="MBO0902486.1"/>
    <property type="molecule type" value="Genomic_DNA"/>
</dbReference>
<dbReference type="RefSeq" id="WP_207349138.1">
    <property type="nucleotide sequence ID" value="NZ_JAFMPY010000003.1"/>
</dbReference>
<feature type="transmembrane region" description="Helical" evidence="1">
    <location>
        <begin position="6"/>
        <end position="30"/>
    </location>
</feature>
<keyword evidence="3" id="KW-1185">Reference proteome</keyword>
<keyword evidence="1" id="KW-0472">Membrane</keyword>
<name>A0ABS3J1P7_9HYPH</name>
<evidence type="ECO:0000313" key="3">
    <source>
        <dbReference type="Proteomes" id="UP000664288"/>
    </source>
</evidence>
<gene>
    <name evidence="2" type="ORF">J1C47_02440</name>
</gene>
<organism evidence="2 3">
    <name type="scientific">Jiella sonneratiae</name>
    <dbReference type="NCBI Taxonomy" id="2816856"/>
    <lineage>
        <taxon>Bacteria</taxon>
        <taxon>Pseudomonadati</taxon>
        <taxon>Pseudomonadota</taxon>
        <taxon>Alphaproteobacteria</taxon>
        <taxon>Hyphomicrobiales</taxon>
        <taxon>Aurantimonadaceae</taxon>
        <taxon>Jiella</taxon>
    </lineage>
</organism>
<keyword evidence="1" id="KW-1133">Transmembrane helix</keyword>
<sequence length="63" mass="6940">MNAFSATSIALPVLGVTIGLFALIVLVLLARKVSRDSDESVWEEQNLFRDLFESQKGSREPSS</sequence>
<accession>A0ABS3J1P7</accession>
<evidence type="ECO:0000313" key="2">
    <source>
        <dbReference type="EMBL" id="MBO0902486.1"/>
    </source>
</evidence>
<dbReference type="Proteomes" id="UP000664288">
    <property type="component" value="Unassembled WGS sequence"/>
</dbReference>
<comment type="caution">
    <text evidence="2">The sequence shown here is derived from an EMBL/GenBank/DDBJ whole genome shotgun (WGS) entry which is preliminary data.</text>
</comment>